<dbReference type="Gene3D" id="3.10.105.10">
    <property type="entry name" value="Dipeptide-binding Protein, Domain 3"/>
    <property type="match status" value="1"/>
</dbReference>
<protein>
    <submittedName>
        <fullName evidence="6">ABC transporter substrate-binding protein</fullName>
    </submittedName>
</protein>
<dbReference type="CDD" id="cd08512">
    <property type="entry name" value="PBP2_NikA_DppA_OppA_like_7"/>
    <property type="match status" value="1"/>
</dbReference>
<dbReference type="Gene3D" id="3.90.76.10">
    <property type="entry name" value="Dipeptide-binding Protein, Domain 1"/>
    <property type="match status" value="1"/>
</dbReference>
<dbReference type="PANTHER" id="PTHR30290">
    <property type="entry name" value="PERIPLASMIC BINDING COMPONENT OF ABC TRANSPORTER"/>
    <property type="match status" value="1"/>
</dbReference>
<dbReference type="GO" id="GO:0015833">
    <property type="term" value="P:peptide transport"/>
    <property type="evidence" value="ECO:0007669"/>
    <property type="project" value="TreeGrafter"/>
</dbReference>
<evidence type="ECO:0000313" key="6">
    <source>
        <dbReference type="EMBL" id="RWX81378.1"/>
    </source>
</evidence>
<proteinExistence type="inferred from homology"/>
<comment type="subcellular location">
    <subcellularLocation>
        <location evidence="1">Periplasm</location>
    </subcellularLocation>
</comment>
<keyword evidence="3" id="KW-0813">Transport</keyword>
<dbReference type="GO" id="GO:0030288">
    <property type="term" value="C:outer membrane-bounded periplasmic space"/>
    <property type="evidence" value="ECO:0007669"/>
    <property type="project" value="UniProtKB-ARBA"/>
</dbReference>
<evidence type="ECO:0000313" key="7">
    <source>
        <dbReference type="Proteomes" id="UP000287687"/>
    </source>
</evidence>
<evidence type="ECO:0000259" key="5">
    <source>
        <dbReference type="Pfam" id="PF00496"/>
    </source>
</evidence>
<feature type="domain" description="Solute-binding protein family 5" evidence="5">
    <location>
        <begin position="97"/>
        <end position="463"/>
    </location>
</feature>
<dbReference type="Proteomes" id="UP000287687">
    <property type="component" value="Unassembled WGS sequence"/>
</dbReference>
<dbReference type="SUPFAM" id="SSF53850">
    <property type="entry name" value="Periplasmic binding protein-like II"/>
    <property type="match status" value="1"/>
</dbReference>
<comment type="similarity">
    <text evidence="2">Belongs to the bacterial solute-binding protein 5 family.</text>
</comment>
<keyword evidence="7" id="KW-1185">Reference proteome</keyword>
<dbReference type="OrthoDB" id="9803988at2"/>
<dbReference type="GO" id="GO:0043190">
    <property type="term" value="C:ATP-binding cassette (ABC) transporter complex"/>
    <property type="evidence" value="ECO:0007669"/>
    <property type="project" value="InterPro"/>
</dbReference>
<dbReference type="InterPro" id="IPR039424">
    <property type="entry name" value="SBP_5"/>
</dbReference>
<keyword evidence="4" id="KW-0732">Signal</keyword>
<gene>
    <name evidence="6" type="ORF">EPK99_03465</name>
</gene>
<evidence type="ECO:0000256" key="4">
    <source>
        <dbReference type="ARBA" id="ARBA00022729"/>
    </source>
</evidence>
<dbReference type="GO" id="GO:1904680">
    <property type="term" value="F:peptide transmembrane transporter activity"/>
    <property type="evidence" value="ECO:0007669"/>
    <property type="project" value="TreeGrafter"/>
</dbReference>
<dbReference type="InterPro" id="IPR000914">
    <property type="entry name" value="SBP_5_dom"/>
</dbReference>
<dbReference type="Gene3D" id="3.40.190.10">
    <property type="entry name" value="Periplasmic binding protein-like II"/>
    <property type="match status" value="1"/>
</dbReference>
<dbReference type="AlphaFoldDB" id="A0A3S3VPT8"/>
<comment type="caution">
    <text evidence="6">The sequence shown here is derived from an EMBL/GenBank/DDBJ whole genome shotgun (WGS) entry which is preliminary data.</text>
</comment>
<evidence type="ECO:0000256" key="1">
    <source>
        <dbReference type="ARBA" id="ARBA00004418"/>
    </source>
</evidence>
<evidence type="ECO:0000256" key="3">
    <source>
        <dbReference type="ARBA" id="ARBA00022448"/>
    </source>
</evidence>
<sequence length="553" mass="60408">MDVAAAREACSLAPLSMIGRINEMHRYILSSLVAATILATTPFPTWAETPKDQLVIGLSMTNLLTLDPAEAIGDESFDVLNNLYDRLVEMDAKTPSKIVPGLAETWSTAPDGTLTFTLRSDAKFQSGNPVTSVDVVWSLKRVMKLNRGPASFMRELGYSAESLETTLSAPDEKTVVLKQATKINPEIVLYTLARAVGNIIDSKTVIEHQEGDDLGRAWLTNNSAGSGAFTLRRWSANDAVILDRNDAYWRGQPKMRRVVIRHMPESQSQRLQIENGDIDVARSLSAADLKAMATNKEIKIQKVGSGGFYYLAVSTADENFAKPEVRAVLPYLIDYDGIGTAVIGDYGMKRQVPVPADYPGAIADPGYKLDIVKAKDMLTKAGYPNGFSTEMLVLSDSPYVDIATAIQGSLAQAGITVKIVQGNGTQVYGKMRDRKFSMIIGRSGGQMPNVLGAIQAYTSNFDNSPQSSQTASLAWRTSWDIPELTKLTSEARTESDETKRTALYKQIQEKFLNSAPPLFAVAAATQPSAVRSNVEALTDQQSRSPQWYLVSKR</sequence>
<evidence type="ECO:0000256" key="2">
    <source>
        <dbReference type="ARBA" id="ARBA00005695"/>
    </source>
</evidence>
<reference evidence="6 7" key="1">
    <citation type="submission" date="2019-01" db="EMBL/GenBank/DDBJ databases">
        <title>The draft genome of Rhizobium sp. 24NR.</title>
        <authorList>
            <person name="Liu L."/>
            <person name="Liang L."/>
            <person name="Shi S."/>
            <person name="Xu L."/>
            <person name="Wang X."/>
            <person name="Li L."/>
            <person name="Zhang X."/>
        </authorList>
    </citation>
    <scope>NUCLEOTIDE SEQUENCE [LARGE SCALE GENOMIC DNA]</scope>
    <source>
        <strain evidence="6 7">24NR</strain>
    </source>
</reference>
<dbReference type="Pfam" id="PF00496">
    <property type="entry name" value="SBP_bac_5"/>
    <property type="match status" value="1"/>
</dbReference>
<name>A0A3S3VPT8_9HYPH</name>
<dbReference type="EMBL" id="SBIP01000001">
    <property type="protein sequence ID" value="RWX81378.1"/>
    <property type="molecule type" value="Genomic_DNA"/>
</dbReference>
<dbReference type="PANTHER" id="PTHR30290:SF10">
    <property type="entry name" value="PERIPLASMIC OLIGOPEPTIDE-BINDING PROTEIN-RELATED"/>
    <property type="match status" value="1"/>
</dbReference>
<dbReference type="PIRSF" id="PIRSF002741">
    <property type="entry name" value="MppA"/>
    <property type="match status" value="1"/>
</dbReference>
<organism evidence="6 7">
    <name type="scientific">Neorhizobium lilium</name>
    <dbReference type="NCBI Taxonomy" id="2503024"/>
    <lineage>
        <taxon>Bacteria</taxon>
        <taxon>Pseudomonadati</taxon>
        <taxon>Pseudomonadota</taxon>
        <taxon>Alphaproteobacteria</taxon>
        <taxon>Hyphomicrobiales</taxon>
        <taxon>Rhizobiaceae</taxon>
        <taxon>Rhizobium/Agrobacterium group</taxon>
        <taxon>Neorhizobium</taxon>
    </lineage>
</organism>
<dbReference type="InterPro" id="IPR030678">
    <property type="entry name" value="Peptide/Ni-bd"/>
</dbReference>
<accession>A0A3S3VPT8</accession>